<gene>
    <name evidence="6" type="ORF">SAMN03080617_01974</name>
</gene>
<keyword evidence="3" id="KW-0732">Signal</keyword>
<keyword evidence="2" id="KW-0645">Protease</keyword>
<reference evidence="7" key="1">
    <citation type="submission" date="2016-10" db="EMBL/GenBank/DDBJ databases">
        <authorList>
            <person name="Varghese N."/>
            <person name="Submissions S."/>
        </authorList>
    </citation>
    <scope>NUCLEOTIDE SEQUENCE [LARGE SCALE GENOMIC DNA]</scope>
    <source>
        <strain evidence="7">DSM 22703</strain>
    </source>
</reference>
<proteinExistence type="predicted"/>
<protein>
    <submittedName>
        <fullName evidence="6">Carboxypeptidase C (Cathepsin A)</fullName>
    </submittedName>
</protein>
<dbReference type="GO" id="GO:0006508">
    <property type="term" value="P:proteolysis"/>
    <property type="evidence" value="ECO:0007669"/>
    <property type="project" value="UniProtKB-KW"/>
</dbReference>
<dbReference type="STRING" id="279824.SAMN03080617_01974"/>
<dbReference type="Proteomes" id="UP000198756">
    <property type="component" value="Unassembled WGS sequence"/>
</dbReference>
<name>A0A1G5XU69_9BACT</name>
<accession>A0A1G5XU69</accession>
<dbReference type="Gene3D" id="3.40.50.1820">
    <property type="entry name" value="alpha/beta hydrolase"/>
    <property type="match status" value="1"/>
</dbReference>
<dbReference type="PANTHER" id="PTHR11802">
    <property type="entry name" value="SERINE PROTEASE FAMILY S10 SERINE CARBOXYPEPTIDASE"/>
    <property type="match status" value="1"/>
</dbReference>
<keyword evidence="5" id="KW-0325">Glycoprotein</keyword>
<dbReference type="InterPro" id="IPR029058">
    <property type="entry name" value="AB_hydrolase_fold"/>
</dbReference>
<evidence type="ECO:0000313" key="7">
    <source>
        <dbReference type="Proteomes" id="UP000198756"/>
    </source>
</evidence>
<dbReference type="AlphaFoldDB" id="A0A1G5XU69"/>
<evidence type="ECO:0000256" key="1">
    <source>
        <dbReference type="ARBA" id="ARBA00022645"/>
    </source>
</evidence>
<dbReference type="EMBL" id="FMXE01000012">
    <property type="protein sequence ID" value="SDA73740.1"/>
    <property type="molecule type" value="Genomic_DNA"/>
</dbReference>
<dbReference type="GO" id="GO:0004185">
    <property type="term" value="F:serine-type carboxypeptidase activity"/>
    <property type="evidence" value="ECO:0007669"/>
    <property type="project" value="InterPro"/>
</dbReference>
<organism evidence="6 7">
    <name type="scientific">Algoriphagus alkaliphilus</name>
    <dbReference type="NCBI Taxonomy" id="279824"/>
    <lineage>
        <taxon>Bacteria</taxon>
        <taxon>Pseudomonadati</taxon>
        <taxon>Bacteroidota</taxon>
        <taxon>Cytophagia</taxon>
        <taxon>Cytophagales</taxon>
        <taxon>Cyclobacteriaceae</taxon>
        <taxon>Algoriphagus</taxon>
    </lineage>
</organism>
<dbReference type="Pfam" id="PF00450">
    <property type="entry name" value="Peptidase_S10"/>
    <property type="match status" value="1"/>
</dbReference>
<dbReference type="InterPro" id="IPR001563">
    <property type="entry name" value="Peptidase_S10"/>
</dbReference>
<keyword evidence="1 6" id="KW-0121">Carboxypeptidase</keyword>
<dbReference type="SUPFAM" id="SSF53474">
    <property type="entry name" value="alpha/beta-Hydrolases"/>
    <property type="match status" value="1"/>
</dbReference>
<evidence type="ECO:0000256" key="4">
    <source>
        <dbReference type="ARBA" id="ARBA00022801"/>
    </source>
</evidence>
<evidence type="ECO:0000256" key="3">
    <source>
        <dbReference type="ARBA" id="ARBA00022729"/>
    </source>
</evidence>
<dbReference type="PANTHER" id="PTHR11802:SF3">
    <property type="entry name" value="RETINOID-INDUCIBLE SERINE CARBOXYPEPTIDASE"/>
    <property type="match status" value="1"/>
</dbReference>
<sequence length="528" mass="59967">MKKNRISIPVIWDRQLEDTSLISIDLFLSQFQKNMKKFCLIFLCIILSGMTQAQEVRKIPVESKVETTNEVTIKGKRVPYRATAGTQPVWDEKGEPIASLFYTYYERTDISDKASRPLVISFNGGPGSASIWMHLAYTGPVILNIDSEGYPVQPYGTKANPHSILDVADIVYIDPVNTGYSRIIKEDTPRGTFFGINSDIKYLADWVNTFVTRVNRWASPKYLIGESYGTTRVAGLVAQLQNSHWMYFNGVILVSPTDMGIERGGPIKMANYWPYYAATAWYHKALPAELQSKDLDELLAIVEPFAVNEVLPAMSKGGMLSDSERDAIATKMAYYSGLSKTSILQQNLMIPTSFFWKELLRERDGMTIGRLDSRYKGFDRMEGGVTYDFDPALTSWNHAFAPAFNIYAKNVLKFNTDLTYNLFGPVHPWDRSNETTGYDLGTAMRQNPYLHLMVQSGYFDGGTDYFNAKYSTWHIDPNGKMKDRIDFKGYRSGHMMYLRAEDLATSNEDIRQFIQKSLVKPGQPAMYK</sequence>
<keyword evidence="4" id="KW-0378">Hydrolase</keyword>
<evidence type="ECO:0000256" key="2">
    <source>
        <dbReference type="ARBA" id="ARBA00022670"/>
    </source>
</evidence>
<keyword evidence="7" id="KW-1185">Reference proteome</keyword>
<evidence type="ECO:0000256" key="5">
    <source>
        <dbReference type="ARBA" id="ARBA00023180"/>
    </source>
</evidence>
<evidence type="ECO:0000313" key="6">
    <source>
        <dbReference type="EMBL" id="SDA73740.1"/>
    </source>
</evidence>